<dbReference type="Proteomes" id="UP000244140">
    <property type="component" value="Unassembled WGS sequence"/>
</dbReference>
<dbReference type="RefSeq" id="WP_002399600.1">
    <property type="nucleotide sequence ID" value="NZ_AP026714.1"/>
</dbReference>
<dbReference type="Pfam" id="PF06114">
    <property type="entry name" value="Peptidase_M78"/>
    <property type="match status" value="1"/>
</dbReference>
<proteinExistence type="predicted"/>
<dbReference type="EMBL" id="UGIX01000001">
    <property type="protein sequence ID" value="STP65614.1"/>
    <property type="molecule type" value="Genomic_DNA"/>
</dbReference>
<evidence type="ECO:0000313" key="3">
    <source>
        <dbReference type="EMBL" id="RYU34616.1"/>
    </source>
</evidence>
<dbReference type="InterPro" id="IPR010359">
    <property type="entry name" value="IrrE_HExxH"/>
</dbReference>
<dbReference type="EMBL" id="SEWT01000002">
    <property type="protein sequence ID" value="RYU34616.1"/>
    <property type="molecule type" value="Genomic_DNA"/>
</dbReference>
<comment type="caution">
    <text evidence="2">The sequence shown here is derived from an EMBL/GenBank/DDBJ whole genome shotgun (WGS) entry which is preliminary data.</text>
</comment>
<accession>A0A855UGF6</accession>
<reference evidence="4 6" key="2">
    <citation type="submission" date="2018-06" db="EMBL/GenBank/DDBJ databases">
        <authorList>
            <consortium name="Pathogen Informatics"/>
            <person name="Doyle S."/>
        </authorList>
    </citation>
    <scope>NUCLEOTIDE SEQUENCE [LARGE SCALE GENOMIC DNA]</scope>
    <source>
        <strain evidence="4 6">NCTC13379</strain>
    </source>
</reference>
<sequence length="155" mass="18256">MNKLESLMANYPELNYRIEPMMPENQKGLYINNVVYLNPNQSNEEMVGTLAEEIGHHLTSVGDIIEQNSNEKRQQEQRARDCGCKLLITPQDFIDCYHERLIYVWQCAEFLGVTTEYLQDAIKSYSKLYENGMIYKNYQIIFRCDGTIGVYEWFE</sequence>
<dbReference type="Proteomes" id="UP000254396">
    <property type="component" value="Unassembled WGS sequence"/>
</dbReference>
<dbReference type="EMBL" id="PZZH01000001">
    <property type="protein sequence ID" value="PTN78209.1"/>
    <property type="molecule type" value="Genomic_DNA"/>
</dbReference>
<evidence type="ECO:0000313" key="7">
    <source>
        <dbReference type="Proteomes" id="UP000292223"/>
    </source>
</evidence>
<dbReference type="AlphaFoldDB" id="A0A855UGF6"/>
<evidence type="ECO:0000259" key="1">
    <source>
        <dbReference type="Pfam" id="PF06114"/>
    </source>
</evidence>
<evidence type="ECO:0000313" key="2">
    <source>
        <dbReference type="EMBL" id="PTN78209.1"/>
    </source>
</evidence>
<reference evidence="3 7" key="3">
    <citation type="submission" date="2019-02" db="EMBL/GenBank/DDBJ databases">
        <title>From farm to fork: dissemination of Tn554::fexA-optrA in linezolid-resistant Enterococcus faecalis clones from chicken feces and meat in Tunisia.</title>
        <authorList>
            <person name="Tedim A.P."/>
            <person name="Elghaieb H."/>
            <person name="Abbassi M.S."/>
            <person name="Novais C."/>
            <person name="Hassen A."/>
            <person name="Peixe L."/>
            <person name="Freitas A.R."/>
        </authorList>
    </citation>
    <scope>NUCLEOTIDE SEQUENCE [LARGE SCALE GENOMIC DNA]</scope>
    <source>
        <strain evidence="3 7">728T</strain>
    </source>
</reference>
<evidence type="ECO:0000313" key="6">
    <source>
        <dbReference type="Proteomes" id="UP000254396"/>
    </source>
</evidence>
<name>A0A855UGF6_ENTFL</name>
<gene>
    <name evidence="2" type="ORF">DAI13_10785</name>
    <name evidence="3" type="ORF">EU507_03890</name>
    <name evidence="4" type="ORF">NCTC13379_01701</name>
</gene>
<protein>
    <submittedName>
        <fullName evidence="4">Domain of uncharacterized function (DUF955)</fullName>
    </submittedName>
    <submittedName>
        <fullName evidence="2">ImmA/IrrE family metallo-endopeptidase</fullName>
    </submittedName>
</protein>
<dbReference type="Proteomes" id="UP000292223">
    <property type="component" value="Unassembled WGS sequence"/>
</dbReference>
<evidence type="ECO:0000313" key="4">
    <source>
        <dbReference type="EMBL" id="STP65614.1"/>
    </source>
</evidence>
<evidence type="ECO:0000313" key="5">
    <source>
        <dbReference type="Proteomes" id="UP000244140"/>
    </source>
</evidence>
<reference evidence="2 5" key="1">
    <citation type="submission" date="2018-04" db="EMBL/GenBank/DDBJ databases">
        <authorList>
            <person name="Van Tyne D."/>
        </authorList>
    </citation>
    <scope>NUCLEOTIDE SEQUENCE [LARGE SCALE GENOMIC DNA]</scope>
    <source>
        <strain evidence="2 5">B2535</strain>
    </source>
</reference>
<feature type="domain" description="IrrE N-terminal-like" evidence="1">
    <location>
        <begin position="16"/>
        <end position="119"/>
    </location>
</feature>
<organism evidence="2 5">
    <name type="scientific">Enterococcus faecalis</name>
    <name type="common">Streptococcus faecalis</name>
    <dbReference type="NCBI Taxonomy" id="1351"/>
    <lineage>
        <taxon>Bacteria</taxon>
        <taxon>Bacillati</taxon>
        <taxon>Bacillota</taxon>
        <taxon>Bacilli</taxon>
        <taxon>Lactobacillales</taxon>
        <taxon>Enterococcaceae</taxon>
        <taxon>Enterococcus</taxon>
    </lineage>
</organism>